<comment type="caution">
    <text evidence="2">The sequence shown here is derived from an EMBL/GenBank/DDBJ whole genome shotgun (WGS) entry which is preliminary data.</text>
</comment>
<reference evidence="2 3" key="1">
    <citation type="submission" date="2018-06" db="EMBL/GenBank/DDBJ databases">
        <title>Genomic Encyclopedia of Archaeal and Bacterial Type Strains, Phase II (KMG-II): from individual species to whole genera.</title>
        <authorList>
            <person name="Goeker M."/>
        </authorList>
    </citation>
    <scope>NUCLEOTIDE SEQUENCE [LARGE SCALE GENOMIC DNA]</scope>
    <source>
        <strain evidence="2 3">ATCC 29103</strain>
    </source>
</reference>
<evidence type="ECO:0000313" key="3">
    <source>
        <dbReference type="Proteomes" id="UP000247715"/>
    </source>
</evidence>
<keyword evidence="1" id="KW-0812">Transmembrane</keyword>
<feature type="transmembrane region" description="Helical" evidence="1">
    <location>
        <begin position="86"/>
        <end position="108"/>
    </location>
</feature>
<dbReference type="Proteomes" id="UP000247715">
    <property type="component" value="Unassembled WGS sequence"/>
</dbReference>
<feature type="transmembrane region" description="Helical" evidence="1">
    <location>
        <begin position="46"/>
        <end position="66"/>
    </location>
</feature>
<sequence>MINNTQTTTNSEIVNLSSFSNLDIHKKEIPKNLYKLFLTEKNTKKINLLFFLIIFLSSLFILLSLFLLKPIVLDLLKKSEIKTIPWWLYSSSIIFTVISFIFIILNAIELSAWKKSYSYFSSNNELNPGFVPLIFLTTYKAILKKQG</sequence>
<proteinExistence type="predicted"/>
<accession>A0A318UIP2</accession>
<evidence type="ECO:0000256" key="1">
    <source>
        <dbReference type="SAM" id="Phobius"/>
    </source>
</evidence>
<name>A0A318UIP2_9BACT</name>
<evidence type="ECO:0000313" key="2">
    <source>
        <dbReference type="EMBL" id="PYF42586.1"/>
    </source>
</evidence>
<keyword evidence="1" id="KW-0472">Membrane</keyword>
<protein>
    <submittedName>
        <fullName evidence="2">Uncharacterized protein</fullName>
    </submittedName>
</protein>
<dbReference type="RefSeq" id="WP_110858390.1">
    <property type="nucleotide sequence ID" value="NZ_LS991949.1"/>
</dbReference>
<organism evidence="2 3">
    <name type="scientific">Metamycoplasma alkalescens</name>
    <dbReference type="NCBI Taxonomy" id="45363"/>
    <lineage>
        <taxon>Bacteria</taxon>
        <taxon>Bacillati</taxon>
        <taxon>Mycoplasmatota</taxon>
        <taxon>Mycoplasmoidales</taxon>
        <taxon>Metamycoplasmataceae</taxon>
        <taxon>Metamycoplasma</taxon>
    </lineage>
</organism>
<keyword evidence="1" id="KW-1133">Transmembrane helix</keyword>
<gene>
    <name evidence="2" type="ORF">BCF88_10914</name>
</gene>
<dbReference type="EMBL" id="QKLP01000009">
    <property type="protein sequence ID" value="PYF42586.1"/>
    <property type="molecule type" value="Genomic_DNA"/>
</dbReference>
<dbReference type="AlphaFoldDB" id="A0A318UIP2"/>